<keyword evidence="3" id="KW-1185">Reference proteome</keyword>
<dbReference type="Proteomes" id="UP001224781">
    <property type="component" value="Unassembled WGS sequence"/>
</dbReference>
<evidence type="ECO:0000259" key="1">
    <source>
        <dbReference type="Pfam" id="PF12651"/>
    </source>
</evidence>
<accession>A0ABU0UJT0</accession>
<comment type="caution">
    <text evidence="2">The sequence shown here is derived from an EMBL/GenBank/DDBJ whole genome shotgun (WGS) entry which is preliminary data.</text>
</comment>
<protein>
    <submittedName>
        <fullName evidence="2">DNA-binding protein</fullName>
    </submittedName>
</protein>
<dbReference type="Gene3D" id="1.10.1220.10">
    <property type="entry name" value="Met repressor-like"/>
    <property type="match status" value="1"/>
</dbReference>
<dbReference type="InterPro" id="IPR013321">
    <property type="entry name" value="Arc_rbn_hlx_hlx"/>
</dbReference>
<name>A0ABU0UJT0_9HYPH</name>
<organism evidence="2 3">
    <name type="scientific">Agrobacterium larrymoorei</name>
    <dbReference type="NCBI Taxonomy" id="160699"/>
    <lineage>
        <taxon>Bacteria</taxon>
        <taxon>Pseudomonadati</taxon>
        <taxon>Pseudomonadota</taxon>
        <taxon>Alphaproteobacteria</taxon>
        <taxon>Hyphomicrobiales</taxon>
        <taxon>Rhizobiaceae</taxon>
        <taxon>Rhizobium/Agrobacterium group</taxon>
        <taxon>Agrobacterium</taxon>
    </lineage>
</organism>
<sequence>MRQGRKPAHLLALDAKTARWDTCIPISSRENLMGKQTAIRLPDETYERLKALSERTGRTSAFYIREAIEKHIEDMEDLSLAEEATR</sequence>
<dbReference type="EMBL" id="JAUTBL010000002">
    <property type="protein sequence ID" value="MDQ1185151.1"/>
    <property type="molecule type" value="Genomic_DNA"/>
</dbReference>
<gene>
    <name evidence="2" type="ORF">QE408_002294</name>
</gene>
<dbReference type="SUPFAM" id="SSF47598">
    <property type="entry name" value="Ribbon-helix-helix"/>
    <property type="match status" value="1"/>
</dbReference>
<dbReference type="GO" id="GO:0003677">
    <property type="term" value="F:DNA binding"/>
    <property type="evidence" value="ECO:0007669"/>
    <property type="project" value="UniProtKB-KW"/>
</dbReference>
<reference evidence="2 3" key="1">
    <citation type="submission" date="2023-07" db="EMBL/GenBank/DDBJ databases">
        <title>Functional and genomic diversity of the sorghum phyllosphere microbiome.</title>
        <authorList>
            <person name="Shade A."/>
        </authorList>
    </citation>
    <scope>NUCLEOTIDE SEQUENCE [LARGE SCALE GENOMIC DNA]</scope>
    <source>
        <strain evidence="2 3">SORGH_AS_1126</strain>
    </source>
</reference>
<dbReference type="InterPro" id="IPR038733">
    <property type="entry name" value="Predicted_DNA_bind_prot_RHH"/>
</dbReference>
<evidence type="ECO:0000313" key="2">
    <source>
        <dbReference type="EMBL" id="MDQ1185151.1"/>
    </source>
</evidence>
<keyword evidence="2" id="KW-0238">DNA-binding</keyword>
<proteinExistence type="predicted"/>
<dbReference type="InterPro" id="IPR010985">
    <property type="entry name" value="Ribbon_hlx_hlx"/>
</dbReference>
<evidence type="ECO:0000313" key="3">
    <source>
        <dbReference type="Proteomes" id="UP001224781"/>
    </source>
</evidence>
<feature type="domain" description="Predicted DNA-binding protein ribbon-helix-helix" evidence="1">
    <location>
        <begin position="37"/>
        <end position="73"/>
    </location>
</feature>
<dbReference type="Pfam" id="PF12651">
    <property type="entry name" value="RHH_3"/>
    <property type="match status" value="1"/>
</dbReference>